<keyword evidence="4" id="KW-1185">Reference proteome</keyword>
<dbReference type="EMBL" id="CAJPWZ010002756">
    <property type="protein sequence ID" value="CAG2245031.1"/>
    <property type="molecule type" value="Genomic_DNA"/>
</dbReference>
<evidence type="ECO:0000259" key="2">
    <source>
        <dbReference type="PROSITE" id="PS50158"/>
    </source>
</evidence>
<sequence>MEQLWKLNNSILSDKLFVLSLENGLLNLVMVLDICIDVWDYFKENIKTFCIDYCKKKNRIKHAVIKDLEKRYFRLCKLESKSPGNYNEQISVLKDEIKQYYLNDFRGSQIRGEYSRTSYLLDVYQIEAIYKTGEGVEWYVSFKTEKEADTVGFGNGRGVGEEGSVALDRIDSRIIRLRVHWFPHHMRKALVCQWLQNFGQNVRLEEEATLYEGIMLKTGTLVGTMKKTEAQYQSIPHSRRCYNRDVLVTVQGRQSLCLRCNQFGHHKATCPETVVQNKTYAQMARLDTGGSAGDAPSASV</sequence>
<gene>
    <name evidence="3" type="ORF">MEDL_57071</name>
</gene>
<name>A0A8S3UFL2_MYTED</name>
<dbReference type="GO" id="GO:0008270">
    <property type="term" value="F:zinc ion binding"/>
    <property type="evidence" value="ECO:0007669"/>
    <property type="project" value="UniProtKB-KW"/>
</dbReference>
<keyword evidence="1" id="KW-0479">Metal-binding</keyword>
<evidence type="ECO:0000313" key="3">
    <source>
        <dbReference type="EMBL" id="CAG2245031.1"/>
    </source>
</evidence>
<accession>A0A8S3UFL2</accession>
<reference evidence="3" key="1">
    <citation type="submission" date="2021-03" db="EMBL/GenBank/DDBJ databases">
        <authorList>
            <person name="Bekaert M."/>
        </authorList>
    </citation>
    <scope>NUCLEOTIDE SEQUENCE</scope>
</reference>
<dbReference type="PROSITE" id="PS50158">
    <property type="entry name" value="ZF_CCHC"/>
    <property type="match status" value="1"/>
</dbReference>
<evidence type="ECO:0000256" key="1">
    <source>
        <dbReference type="PROSITE-ProRule" id="PRU00047"/>
    </source>
</evidence>
<protein>
    <recommendedName>
        <fullName evidence="2">CCHC-type domain-containing protein</fullName>
    </recommendedName>
</protein>
<comment type="caution">
    <text evidence="3">The sequence shown here is derived from an EMBL/GenBank/DDBJ whole genome shotgun (WGS) entry which is preliminary data.</text>
</comment>
<dbReference type="AlphaFoldDB" id="A0A8S3UFL2"/>
<dbReference type="GO" id="GO:0003676">
    <property type="term" value="F:nucleic acid binding"/>
    <property type="evidence" value="ECO:0007669"/>
    <property type="project" value="InterPro"/>
</dbReference>
<proteinExistence type="predicted"/>
<dbReference type="InterPro" id="IPR036875">
    <property type="entry name" value="Znf_CCHC_sf"/>
</dbReference>
<dbReference type="SUPFAM" id="SSF57756">
    <property type="entry name" value="Retrovirus zinc finger-like domains"/>
    <property type="match status" value="1"/>
</dbReference>
<keyword evidence="1" id="KW-0862">Zinc</keyword>
<dbReference type="Proteomes" id="UP000683360">
    <property type="component" value="Unassembled WGS sequence"/>
</dbReference>
<evidence type="ECO:0000313" key="4">
    <source>
        <dbReference type="Proteomes" id="UP000683360"/>
    </source>
</evidence>
<feature type="domain" description="CCHC-type" evidence="2">
    <location>
        <begin position="257"/>
        <end position="272"/>
    </location>
</feature>
<organism evidence="3 4">
    <name type="scientific">Mytilus edulis</name>
    <name type="common">Blue mussel</name>
    <dbReference type="NCBI Taxonomy" id="6550"/>
    <lineage>
        <taxon>Eukaryota</taxon>
        <taxon>Metazoa</taxon>
        <taxon>Spiralia</taxon>
        <taxon>Lophotrochozoa</taxon>
        <taxon>Mollusca</taxon>
        <taxon>Bivalvia</taxon>
        <taxon>Autobranchia</taxon>
        <taxon>Pteriomorphia</taxon>
        <taxon>Mytilida</taxon>
        <taxon>Mytiloidea</taxon>
        <taxon>Mytilidae</taxon>
        <taxon>Mytilinae</taxon>
        <taxon>Mytilus</taxon>
    </lineage>
</organism>
<dbReference type="InterPro" id="IPR001878">
    <property type="entry name" value="Znf_CCHC"/>
</dbReference>
<dbReference type="OrthoDB" id="6161495at2759"/>
<keyword evidence="1" id="KW-0863">Zinc-finger</keyword>